<sequence length="80" mass="8818">MIGVSVYYYLDYILQACSLIQVSDHPYGSAFIAACVSVAVGICNQRISICSIGKHDYLSVQAVCDSFFQGILSEYRQDIP</sequence>
<protein>
    <submittedName>
        <fullName evidence="1">Uncharacterized protein</fullName>
    </submittedName>
</protein>
<dbReference type="EMBL" id="VSSQ01039014">
    <property type="protein sequence ID" value="MPM92033.1"/>
    <property type="molecule type" value="Genomic_DNA"/>
</dbReference>
<dbReference type="AlphaFoldDB" id="A0A645DTW4"/>
<proteinExistence type="predicted"/>
<accession>A0A645DTW4</accession>
<gene>
    <name evidence="1" type="ORF">SDC9_139167</name>
</gene>
<reference evidence="1" key="1">
    <citation type="submission" date="2019-08" db="EMBL/GenBank/DDBJ databases">
        <authorList>
            <person name="Kucharzyk K."/>
            <person name="Murdoch R.W."/>
            <person name="Higgins S."/>
            <person name="Loffler F."/>
        </authorList>
    </citation>
    <scope>NUCLEOTIDE SEQUENCE</scope>
</reference>
<name>A0A645DTW4_9ZZZZ</name>
<organism evidence="1">
    <name type="scientific">bioreactor metagenome</name>
    <dbReference type="NCBI Taxonomy" id="1076179"/>
    <lineage>
        <taxon>unclassified sequences</taxon>
        <taxon>metagenomes</taxon>
        <taxon>ecological metagenomes</taxon>
    </lineage>
</organism>
<comment type="caution">
    <text evidence="1">The sequence shown here is derived from an EMBL/GenBank/DDBJ whole genome shotgun (WGS) entry which is preliminary data.</text>
</comment>
<evidence type="ECO:0000313" key="1">
    <source>
        <dbReference type="EMBL" id="MPM92033.1"/>
    </source>
</evidence>